<proteinExistence type="predicted"/>
<evidence type="ECO:0000313" key="4">
    <source>
        <dbReference type="WBParaSite" id="scf7180000424451.g13144"/>
    </source>
</evidence>
<evidence type="ECO:0000256" key="2">
    <source>
        <dbReference type="SAM" id="Phobius"/>
    </source>
</evidence>
<keyword evidence="2" id="KW-0472">Membrane</keyword>
<dbReference type="AlphaFoldDB" id="A0A915PBL2"/>
<reference evidence="4" key="1">
    <citation type="submission" date="2022-11" db="UniProtKB">
        <authorList>
            <consortium name="WormBaseParasite"/>
        </authorList>
    </citation>
    <scope>IDENTIFICATION</scope>
</reference>
<keyword evidence="2" id="KW-1133">Transmembrane helix</keyword>
<name>A0A915PBL2_9BILA</name>
<evidence type="ECO:0000313" key="3">
    <source>
        <dbReference type="Proteomes" id="UP000887560"/>
    </source>
</evidence>
<sequence>MDLLIFGFNNYFVFICSMFLILCTFIDQSFATEKLNPPVAFPIFRPPLEALQRQHSSQNLNDTQIEIEEISTNFSNDNNTFVEPSLEGLLGDVEEEANEEFIEGKINNNKTIIEEQKQNNTLENLGGNFGKLKNEIKLRHLNNSINATNVINTPQFPVFTGLGMEIIENKNAKDDINNQTIFDENKNIITSNTTTITSITSSEVNLTEKELFTSSPSITTTKILIEDFGRPNIRDELDNGFERVTMHLVDIPSTTTELVNNGSIIVEERPSQHHQQTTTQNILTFNGIPFNLPSTKPPPSSKTIEQLNTNLFTTTIIPSNTLNSPPPPQSSTNDKNEVLIEQQHSHVEFPQINNNLGEGDELINNQGNEKDKNENSKINGNIEREMENKENFVQEENLNKNGPAAYEMQTQQQQQNRYQTTDFVNTQIYRQPPINNNFSSPPSNSPSIQQQITATFGKEERLI</sequence>
<dbReference type="WBParaSite" id="scf7180000424451.g13144">
    <property type="protein sequence ID" value="scf7180000424451.g13144"/>
    <property type="gene ID" value="scf7180000424451.g13144"/>
</dbReference>
<organism evidence="3 4">
    <name type="scientific">Meloidogyne floridensis</name>
    <dbReference type="NCBI Taxonomy" id="298350"/>
    <lineage>
        <taxon>Eukaryota</taxon>
        <taxon>Metazoa</taxon>
        <taxon>Ecdysozoa</taxon>
        <taxon>Nematoda</taxon>
        <taxon>Chromadorea</taxon>
        <taxon>Rhabditida</taxon>
        <taxon>Tylenchina</taxon>
        <taxon>Tylenchomorpha</taxon>
        <taxon>Tylenchoidea</taxon>
        <taxon>Meloidogynidae</taxon>
        <taxon>Meloidogyninae</taxon>
        <taxon>Meloidogyne</taxon>
    </lineage>
</organism>
<evidence type="ECO:0000256" key="1">
    <source>
        <dbReference type="SAM" id="MobiDB-lite"/>
    </source>
</evidence>
<feature type="transmembrane region" description="Helical" evidence="2">
    <location>
        <begin position="6"/>
        <end position="26"/>
    </location>
</feature>
<dbReference type="Proteomes" id="UP000887560">
    <property type="component" value="Unplaced"/>
</dbReference>
<keyword evidence="3" id="KW-1185">Reference proteome</keyword>
<protein>
    <submittedName>
        <fullName evidence="4">Uncharacterized protein</fullName>
    </submittedName>
</protein>
<keyword evidence="2" id="KW-0812">Transmembrane</keyword>
<feature type="region of interest" description="Disordered" evidence="1">
    <location>
        <begin position="350"/>
        <end position="376"/>
    </location>
</feature>
<accession>A0A915PBL2</accession>